<evidence type="ECO:0000259" key="14">
    <source>
        <dbReference type="Pfam" id="PF14842"/>
    </source>
</evidence>
<dbReference type="InterPro" id="IPR000090">
    <property type="entry name" value="Flg_Motor_Flig"/>
</dbReference>
<dbReference type="PRINTS" id="PR00954">
    <property type="entry name" value="FLGMOTORFLIG"/>
</dbReference>
<dbReference type="NCBIfam" id="TIGR00207">
    <property type="entry name" value="fliG"/>
    <property type="match status" value="1"/>
</dbReference>
<dbReference type="PANTHER" id="PTHR30534:SF0">
    <property type="entry name" value="FLAGELLAR MOTOR SWITCH PROTEIN FLIG"/>
    <property type="match status" value="1"/>
</dbReference>
<evidence type="ECO:0000256" key="2">
    <source>
        <dbReference type="ARBA" id="ARBA00004515"/>
    </source>
</evidence>
<gene>
    <name evidence="15" type="ORF">A9404_11565</name>
</gene>
<feature type="domain" description="Flagellar motor switch protein FliG middle" evidence="13">
    <location>
        <begin position="130"/>
        <end position="201"/>
    </location>
</feature>
<evidence type="ECO:0000256" key="4">
    <source>
        <dbReference type="ARBA" id="ARBA00021870"/>
    </source>
</evidence>
<dbReference type="FunFam" id="1.10.220.30:FF:000001">
    <property type="entry name" value="Flagellar motor switch protein FliG"/>
    <property type="match status" value="1"/>
</dbReference>
<dbReference type="STRING" id="1860122.A9404_11565"/>
<feature type="domain" description="Flagellar motor switch protein FliG C-terminal" evidence="12">
    <location>
        <begin position="232"/>
        <end position="338"/>
    </location>
</feature>
<comment type="subcellular location">
    <subcellularLocation>
        <location evidence="1 11">Bacterial flagellum basal body</location>
    </subcellularLocation>
    <subcellularLocation>
        <location evidence="2 11">Cell inner membrane</location>
        <topology evidence="2 11">Peripheral membrane protein</topology>
        <orientation evidence="2 11">Cytoplasmic side</orientation>
    </subcellularLocation>
</comment>
<evidence type="ECO:0000256" key="5">
    <source>
        <dbReference type="ARBA" id="ARBA00022475"/>
    </source>
</evidence>
<dbReference type="InterPro" id="IPR028263">
    <property type="entry name" value="FliG_N"/>
</dbReference>
<dbReference type="GO" id="GO:0005886">
    <property type="term" value="C:plasma membrane"/>
    <property type="evidence" value="ECO:0007669"/>
    <property type="project" value="UniProtKB-SubCell"/>
</dbReference>
<evidence type="ECO:0000313" key="15">
    <source>
        <dbReference type="EMBL" id="ANJ68457.1"/>
    </source>
</evidence>
<keyword evidence="9 11" id="KW-0975">Bacterial flagellum</keyword>
<reference evidence="15 16" key="1">
    <citation type="submission" date="2016-06" db="EMBL/GenBank/DDBJ databases">
        <title>Insight into the functional genes involving in sulfur oxidation in Pearl River water.</title>
        <authorList>
            <person name="Luo J."/>
            <person name="Tan X."/>
            <person name="Lin W."/>
        </authorList>
    </citation>
    <scope>NUCLEOTIDE SEQUENCE [LARGE SCALE GENOMIC DNA]</scope>
    <source>
        <strain evidence="15 16">LS2</strain>
    </source>
</reference>
<keyword evidence="11" id="KW-0997">Cell inner membrane</keyword>
<feature type="domain" description="Flagellar motor switch protein FliG N-terminal" evidence="14">
    <location>
        <begin position="18"/>
        <end position="119"/>
    </location>
</feature>
<evidence type="ECO:0000256" key="10">
    <source>
        <dbReference type="ARBA" id="ARBA00025598"/>
    </source>
</evidence>
<accession>A0A191ZKT4</accession>
<dbReference type="GO" id="GO:0071973">
    <property type="term" value="P:bacterial-type flagellum-dependent cell motility"/>
    <property type="evidence" value="ECO:0007669"/>
    <property type="project" value="InterPro"/>
</dbReference>
<dbReference type="Pfam" id="PF14842">
    <property type="entry name" value="FliG_N"/>
    <property type="match status" value="1"/>
</dbReference>
<proteinExistence type="inferred from homology"/>
<dbReference type="PIRSF" id="PIRSF003161">
    <property type="entry name" value="FliG"/>
    <property type="match status" value="1"/>
</dbReference>
<keyword evidence="5 11" id="KW-1003">Cell membrane</keyword>
<dbReference type="GO" id="GO:0006935">
    <property type="term" value="P:chemotaxis"/>
    <property type="evidence" value="ECO:0007669"/>
    <property type="project" value="UniProtKB-KW"/>
</dbReference>
<evidence type="ECO:0000256" key="7">
    <source>
        <dbReference type="ARBA" id="ARBA00022779"/>
    </source>
</evidence>
<name>A0A191ZKT4_9GAMM</name>
<evidence type="ECO:0000256" key="6">
    <source>
        <dbReference type="ARBA" id="ARBA00022500"/>
    </source>
</evidence>
<dbReference type="Pfam" id="PF14841">
    <property type="entry name" value="FliG_M"/>
    <property type="match status" value="1"/>
</dbReference>
<dbReference type="KEGG" id="haz:A9404_11565"/>
<keyword evidence="15" id="KW-0969">Cilium</keyword>
<dbReference type="Pfam" id="PF01706">
    <property type="entry name" value="FliG_C"/>
    <property type="match status" value="1"/>
</dbReference>
<dbReference type="Gene3D" id="1.10.220.30">
    <property type="match status" value="3"/>
</dbReference>
<organism evidence="15 16">
    <name type="scientific">Halothiobacillus diazotrophicus</name>
    <dbReference type="NCBI Taxonomy" id="1860122"/>
    <lineage>
        <taxon>Bacteria</taxon>
        <taxon>Pseudomonadati</taxon>
        <taxon>Pseudomonadota</taxon>
        <taxon>Gammaproteobacteria</taxon>
        <taxon>Chromatiales</taxon>
        <taxon>Halothiobacillaceae</taxon>
        <taxon>Halothiobacillus</taxon>
    </lineage>
</organism>
<dbReference type="AlphaFoldDB" id="A0A191ZKT4"/>
<evidence type="ECO:0000256" key="1">
    <source>
        <dbReference type="ARBA" id="ARBA00004117"/>
    </source>
</evidence>
<dbReference type="Proteomes" id="UP000078596">
    <property type="component" value="Chromosome"/>
</dbReference>
<protein>
    <recommendedName>
        <fullName evidence="4 11">Flagellar motor switch protein FliG</fullName>
    </recommendedName>
</protein>
<comment type="similarity">
    <text evidence="3 11">Belongs to the FliG family.</text>
</comment>
<dbReference type="InterPro" id="IPR023087">
    <property type="entry name" value="Flg_Motor_Flig_C"/>
</dbReference>
<dbReference type="GO" id="GO:0009425">
    <property type="term" value="C:bacterial-type flagellum basal body"/>
    <property type="evidence" value="ECO:0007669"/>
    <property type="project" value="UniProtKB-SubCell"/>
</dbReference>
<evidence type="ECO:0000313" key="16">
    <source>
        <dbReference type="Proteomes" id="UP000078596"/>
    </source>
</evidence>
<keyword evidence="6 11" id="KW-0145">Chemotaxis</keyword>
<evidence type="ECO:0000259" key="12">
    <source>
        <dbReference type="Pfam" id="PF01706"/>
    </source>
</evidence>
<evidence type="ECO:0000259" key="13">
    <source>
        <dbReference type="Pfam" id="PF14841"/>
    </source>
</evidence>
<evidence type="ECO:0000256" key="3">
    <source>
        <dbReference type="ARBA" id="ARBA00010299"/>
    </source>
</evidence>
<evidence type="ECO:0000256" key="8">
    <source>
        <dbReference type="ARBA" id="ARBA00023136"/>
    </source>
</evidence>
<keyword evidence="8 11" id="KW-0472">Membrane</keyword>
<dbReference type="InterPro" id="IPR011002">
    <property type="entry name" value="FliG_a-hlx"/>
</dbReference>
<dbReference type="RefSeq" id="WP_066103317.1">
    <property type="nucleotide sequence ID" value="NZ_CP016027.1"/>
</dbReference>
<dbReference type="PANTHER" id="PTHR30534">
    <property type="entry name" value="FLAGELLAR MOTOR SWITCH PROTEIN FLIG"/>
    <property type="match status" value="1"/>
</dbReference>
<evidence type="ECO:0000256" key="11">
    <source>
        <dbReference type="PIRNR" id="PIRNR003161"/>
    </source>
</evidence>
<dbReference type="InterPro" id="IPR032779">
    <property type="entry name" value="FliG_M"/>
</dbReference>
<comment type="function">
    <text evidence="10 11">FliG is one of three proteins (FliG, FliN, FliM) that forms the rotor-mounted switch complex (C ring), located at the base of the basal body. This complex interacts with the CheY and CheZ chemotaxis proteins, in addition to contacting components of the motor that determine the direction of flagellar rotation.</text>
</comment>
<keyword evidence="7 11" id="KW-0283">Flagellar rotation</keyword>
<dbReference type="SUPFAM" id="SSF48029">
    <property type="entry name" value="FliG"/>
    <property type="match status" value="2"/>
</dbReference>
<dbReference type="EMBL" id="CP016027">
    <property type="protein sequence ID" value="ANJ68457.1"/>
    <property type="molecule type" value="Genomic_DNA"/>
</dbReference>
<sequence>MVAEAAVSEPTGADLIANLKGPERVAILMMALGEESAAQLFTQLDPREVQKIGQAMAVLPNVTRSQIQAVLDQFVVDLGDQTGLALGTSDYIRNVLTKALGEDKAAGLLERISSTGNRRNLEFLKWMDSRSIAEIIRYEHPQIIAIVLSHLESDQGAEILQMLPENMRSDIMLRIAHLDGVSPQALMELDDIMERQASGASGGKSSKVGGVKIAAGIMNFLESNVEETVMGSIKSADADLGGQIEDLMFVFSNLIDVDDRGIQTILREVPSDRLLLAMKGADPELKEKFFKNMSKRASEMMRDDLESLGPTRLSDVEGAQKEILQAARKLAEEGKITLGGGGEQFV</sequence>
<keyword evidence="15" id="KW-0966">Cell projection</keyword>
<keyword evidence="15" id="KW-0282">Flagellum</keyword>
<dbReference type="GO" id="GO:0003774">
    <property type="term" value="F:cytoskeletal motor activity"/>
    <property type="evidence" value="ECO:0007669"/>
    <property type="project" value="InterPro"/>
</dbReference>
<evidence type="ECO:0000256" key="9">
    <source>
        <dbReference type="ARBA" id="ARBA00023143"/>
    </source>
</evidence>
<keyword evidence="16" id="KW-1185">Reference proteome</keyword>